<dbReference type="PROSITE" id="PS51257">
    <property type="entry name" value="PROKAR_LIPOPROTEIN"/>
    <property type="match status" value="1"/>
</dbReference>
<dbReference type="Proteomes" id="UP000464577">
    <property type="component" value="Chromosome"/>
</dbReference>
<dbReference type="RefSeq" id="WP_162385998.1">
    <property type="nucleotide sequence ID" value="NZ_CP045997.1"/>
</dbReference>
<keyword evidence="2" id="KW-1185">Reference proteome</keyword>
<dbReference type="Gene3D" id="2.60.40.2410">
    <property type="entry name" value="Uncharacterised protein PF12988, DUF3872"/>
    <property type="match status" value="1"/>
</dbReference>
<protein>
    <submittedName>
        <fullName evidence="1">DUF3872 domain-containing protein</fullName>
    </submittedName>
</protein>
<sequence>MKTSIYWACGLLLAVAACQTESLDIQRTFPFQLEMDAFPASIPWQKPTSVGFGIKPEYLTSGNAYRLSWQVAAPRKAVLLLNNKVLAPGGKIVVSANMSRLLSDTLTYLPTDSGSHALTLRVVDSMGQSKDTTFTLRAVN</sequence>
<reference evidence="1 2" key="1">
    <citation type="submission" date="2019-11" db="EMBL/GenBank/DDBJ databases">
        <title>Spirosoma endbachense sp. nov., isolated from a natural salt meadow.</title>
        <authorList>
            <person name="Rojas J."/>
            <person name="Ambika Manirajan B."/>
            <person name="Ratering S."/>
            <person name="Suarez C."/>
            <person name="Geissler-Plaum R."/>
            <person name="Schnell S."/>
        </authorList>
    </citation>
    <scope>NUCLEOTIDE SEQUENCE [LARGE SCALE GENOMIC DNA]</scope>
    <source>
        <strain evidence="1 2">I-24</strain>
    </source>
</reference>
<dbReference type="KEGG" id="senf:GJR95_11495"/>
<dbReference type="AlphaFoldDB" id="A0A6P1VVB5"/>
<proteinExistence type="predicted"/>
<dbReference type="Pfam" id="PF12988">
    <property type="entry name" value="TraQ_transposon"/>
    <property type="match status" value="1"/>
</dbReference>
<dbReference type="InterPro" id="IPR024355">
    <property type="entry name" value="TraQ_bacteroidetes"/>
</dbReference>
<organism evidence="1 2">
    <name type="scientific">Spirosoma endbachense</name>
    <dbReference type="NCBI Taxonomy" id="2666025"/>
    <lineage>
        <taxon>Bacteria</taxon>
        <taxon>Pseudomonadati</taxon>
        <taxon>Bacteroidota</taxon>
        <taxon>Cytophagia</taxon>
        <taxon>Cytophagales</taxon>
        <taxon>Cytophagaceae</taxon>
        <taxon>Spirosoma</taxon>
    </lineage>
</organism>
<dbReference type="EMBL" id="CP045997">
    <property type="protein sequence ID" value="QHV95589.1"/>
    <property type="molecule type" value="Genomic_DNA"/>
</dbReference>
<dbReference type="InterPro" id="IPR038707">
    <property type="entry name" value="TraQ_sf"/>
</dbReference>
<gene>
    <name evidence="1" type="ORF">GJR95_11495</name>
</gene>
<accession>A0A6P1VVB5</accession>
<evidence type="ECO:0000313" key="2">
    <source>
        <dbReference type="Proteomes" id="UP000464577"/>
    </source>
</evidence>
<evidence type="ECO:0000313" key="1">
    <source>
        <dbReference type="EMBL" id="QHV95589.1"/>
    </source>
</evidence>
<name>A0A6P1VVB5_9BACT</name>